<organism evidence="2 3">
    <name type="scientific">Roseateles oligotrophus</name>
    <dbReference type="NCBI Taxonomy" id="1769250"/>
    <lineage>
        <taxon>Bacteria</taxon>
        <taxon>Pseudomonadati</taxon>
        <taxon>Pseudomonadota</taxon>
        <taxon>Betaproteobacteria</taxon>
        <taxon>Burkholderiales</taxon>
        <taxon>Sphaerotilaceae</taxon>
        <taxon>Roseateles</taxon>
    </lineage>
</organism>
<feature type="domain" description="Choice-of-anchor A" evidence="1">
    <location>
        <begin position="3"/>
        <end position="135"/>
    </location>
</feature>
<accession>A0ABT2YD39</accession>
<dbReference type="NCBIfam" id="TIGR04215">
    <property type="entry name" value="choice_anch_A"/>
    <property type="match status" value="1"/>
</dbReference>
<comment type="caution">
    <text evidence="2">The sequence shown here is derived from an EMBL/GenBank/DDBJ whole genome shotgun (WGS) entry which is preliminary data.</text>
</comment>
<dbReference type="InterPro" id="IPR026588">
    <property type="entry name" value="Choice_anch_A"/>
</dbReference>
<evidence type="ECO:0000313" key="3">
    <source>
        <dbReference type="Proteomes" id="UP001209701"/>
    </source>
</evidence>
<reference evidence="2 3" key="1">
    <citation type="submission" date="2021-11" db="EMBL/GenBank/DDBJ databases">
        <authorList>
            <person name="Liang Q."/>
            <person name="Mou H."/>
            <person name="Liu Z."/>
        </authorList>
    </citation>
    <scope>NUCLEOTIDE SEQUENCE [LARGE SCALE GENOMIC DNA]</scope>
    <source>
        <strain evidence="2 3">CHU3</strain>
    </source>
</reference>
<proteinExistence type="predicted"/>
<dbReference type="RefSeq" id="WP_263570579.1">
    <property type="nucleotide sequence ID" value="NZ_JAJIRN010000003.1"/>
</dbReference>
<evidence type="ECO:0000259" key="1">
    <source>
        <dbReference type="Pfam" id="PF20597"/>
    </source>
</evidence>
<dbReference type="EMBL" id="JAJIRN010000003">
    <property type="protein sequence ID" value="MCV2367954.1"/>
    <property type="molecule type" value="Genomic_DNA"/>
</dbReference>
<sequence>MSRLASTGSSVSISNKGKRVTSSALANSQGLAVFDLSRFDKQIFSKGEFAFELNGANTVIFNVDEASLSFASNFLNGSATQLGGKAIWNFYNASSLNISNQFGGTILAPLAKLTHHSSIEGSVLVNQLDQRGKINLHKFTGDITSAVPEAQSSAMLLAGLVLVTRAVRRRPVQKTRA</sequence>
<evidence type="ECO:0000313" key="2">
    <source>
        <dbReference type="EMBL" id="MCV2367954.1"/>
    </source>
</evidence>
<name>A0ABT2YD39_9BURK</name>
<protein>
    <submittedName>
        <fullName evidence="2">Choice-of-anchor A family protein</fullName>
    </submittedName>
</protein>
<dbReference type="Pfam" id="PF20597">
    <property type="entry name" value="pAdhesive_15"/>
    <property type="match status" value="1"/>
</dbReference>
<gene>
    <name evidence="2" type="ORF">LNV07_07575</name>
</gene>
<dbReference type="Proteomes" id="UP001209701">
    <property type="component" value="Unassembled WGS sequence"/>
</dbReference>
<keyword evidence="3" id="KW-1185">Reference proteome</keyword>